<feature type="region of interest" description="Disordered" evidence="2">
    <location>
        <begin position="358"/>
        <end position="479"/>
    </location>
</feature>
<evidence type="ECO:0000313" key="7">
    <source>
        <dbReference type="Proteomes" id="UP000266376"/>
    </source>
</evidence>
<dbReference type="EMBL" id="QSQQ01000001">
    <property type="protein sequence ID" value="RGK50867.1"/>
    <property type="molecule type" value="Genomic_DNA"/>
</dbReference>
<name>A0A395XPR6_9FIRM</name>
<dbReference type="Gene3D" id="3.40.630.190">
    <property type="entry name" value="LCP protein"/>
    <property type="match status" value="1"/>
</dbReference>
<evidence type="ECO:0000313" key="6">
    <source>
        <dbReference type="Proteomes" id="UP000261208"/>
    </source>
</evidence>
<evidence type="ECO:0000256" key="2">
    <source>
        <dbReference type="SAM" id="MobiDB-lite"/>
    </source>
</evidence>
<sequence length="479" mass="49648">MAKQRRSNRKVHRGRRKKRGFSTWSLGKKIGVIAVSILLVLVVGGGAAAAAYVSSKVDKMEVKQLDTNKLEINQEVEHRTGYLNVALFGVDSREAALGKGTRSDTIMIASLNQETGEVKISSVYRDTLLQQSDGTYNKANAAYSFGGVEGAVALLNKNLDLDIQHYVTVNFNALSDVIDTLGGLEIELTDEEAVHMNNYCVETSKVTGKSYEPVEGGGLKQLNGVQATSYCRIRYTKGDDFRRTERQRLVIQKVVEKLQSSNLATINKIADDVFEEVGTNFTLPEILSYAKDFKKYKLGETTGFPFNVTTGTLSGIGSSIIPTSYVNDVQQLHQFFFGDDGYTPSETVQNIGAGIQKKSTDIGKSTTKDEDSYYDDDSSGSSSKNSKKSSSGSSNSGTSSGGSGSGSSGSGSSGSGSGGSKSDSGSGGGSGSGSSGNSGSGGGSESGGSGSGGSSSGGGSESGGSSSGGGESSGGESAE</sequence>
<evidence type="ECO:0000313" key="5">
    <source>
        <dbReference type="EMBL" id="RGW54328.1"/>
    </source>
</evidence>
<reference evidence="6 7" key="1">
    <citation type="submission" date="2018-08" db="EMBL/GenBank/DDBJ databases">
        <title>A genome reference for cultivated species of the human gut microbiota.</title>
        <authorList>
            <person name="Zou Y."/>
            <person name="Xue W."/>
            <person name="Luo G."/>
        </authorList>
    </citation>
    <scope>NUCLEOTIDE SEQUENCE [LARGE SCALE GENOMIC DNA]</scope>
    <source>
        <strain evidence="5 7">AF12-11</strain>
        <strain evidence="4 6">TF11-11</strain>
    </source>
</reference>
<comment type="caution">
    <text evidence="5">The sequence shown here is derived from an EMBL/GenBank/DDBJ whole genome shotgun (WGS) entry which is preliminary data.</text>
</comment>
<dbReference type="Proteomes" id="UP000266376">
    <property type="component" value="Unassembled WGS sequence"/>
</dbReference>
<feature type="compositionally biased region" description="Low complexity" evidence="2">
    <location>
        <begin position="379"/>
        <end position="398"/>
    </location>
</feature>
<evidence type="ECO:0000259" key="3">
    <source>
        <dbReference type="Pfam" id="PF03816"/>
    </source>
</evidence>
<comment type="similarity">
    <text evidence="1">Belongs to the LytR/CpsA/Psr (LCP) family.</text>
</comment>
<dbReference type="PANTHER" id="PTHR33392">
    <property type="entry name" value="POLYISOPRENYL-TEICHOIC ACID--PEPTIDOGLYCAN TEICHOIC ACID TRANSFERASE TAGU"/>
    <property type="match status" value="1"/>
</dbReference>
<dbReference type="RefSeq" id="WP_117648894.1">
    <property type="nucleotide sequence ID" value="NZ_QSQQ01000001.1"/>
</dbReference>
<gene>
    <name evidence="5" type="ORF">DWV67_05130</name>
    <name evidence="4" type="ORF">DXD10_01800</name>
</gene>
<dbReference type="InterPro" id="IPR004474">
    <property type="entry name" value="LytR_CpsA_psr"/>
</dbReference>
<feature type="compositionally biased region" description="Gly residues" evidence="2">
    <location>
        <begin position="399"/>
        <end position="473"/>
    </location>
</feature>
<organism evidence="5 7">
    <name type="scientific">Dorea formicigenerans</name>
    <dbReference type="NCBI Taxonomy" id="39486"/>
    <lineage>
        <taxon>Bacteria</taxon>
        <taxon>Bacillati</taxon>
        <taxon>Bacillota</taxon>
        <taxon>Clostridia</taxon>
        <taxon>Lachnospirales</taxon>
        <taxon>Lachnospiraceae</taxon>
        <taxon>Dorea</taxon>
    </lineage>
</organism>
<feature type="compositionally biased region" description="Basic and acidic residues" evidence="2">
    <location>
        <begin position="358"/>
        <end position="371"/>
    </location>
</feature>
<dbReference type="InterPro" id="IPR050922">
    <property type="entry name" value="LytR/CpsA/Psr_CW_biosynth"/>
</dbReference>
<dbReference type="NCBIfam" id="TIGR00350">
    <property type="entry name" value="lytR_cpsA_psr"/>
    <property type="match status" value="1"/>
</dbReference>
<dbReference type="Proteomes" id="UP000261208">
    <property type="component" value="Unassembled WGS sequence"/>
</dbReference>
<evidence type="ECO:0000313" key="4">
    <source>
        <dbReference type="EMBL" id="RGK50867.1"/>
    </source>
</evidence>
<proteinExistence type="inferred from homology"/>
<dbReference type="EMBL" id="QSAJ01000009">
    <property type="protein sequence ID" value="RGW54328.1"/>
    <property type="molecule type" value="Genomic_DNA"/>
</dbReference>
<dbReference type="Pfam" id="PF03816">
    <property type="entry name" value="LytR_cpsA_psr"/>
    <property type="match status" value="1"/>
</dbReference>
<dbReference type="AlphaFoldDB" id="A0A395XPR6"/>
<accession>A0A395XPR6</accession>
<feature type="domain" description="Cell envelope-related transcriptional attenuator" evidence="3">
    <location>
        <begin position="102"/>
        <end position="259"/>
    </location>
</feature>
<evidence type="ECO:0000256" key="1">
    <source>
        <dbReference type="ARBA" id="ARBA00006068"/>
    </source>
</evidence>
<dbReference type="PANTHER" id="PTHR33392:SF6">
    <property type="entry name" value="POLYISOPRENYL-TEICHOIC ACID--PEPTIDOGLYCAN TEICHOIC ACID TRANSFERASE TAGU"/>
    <property type="match status" value="1"/>
</dbReference>
<protein>
    <submittedName>
        <fullName evidence="5">LytR family transcriptional regulator</fullName>
    </submittedName>
</protein>